<accession>A0A841L2E0</accession>
<keyword evidence="2" id="KW-1185">Reference proteome</keyword>
<feature type="non-terminal residue" evidence="1">
    <location>
        <position position="1"/>
    </location>
</feature>
<comment type="caution">
    <text evidence="1">The sequence shown here is derived from an EMBL/GenBank/DDBJ whole genome shotgun (WGS) entry which is preliminary data.</text>
</comment>
<reference evidence="1 2" key="1">
    <citation type="submission" date="2020-08" db="EMBL/GenBank/DDBJ databases">
        <title>Genomic Encyclopedia of Type Strains, Phase IV (KMG-IV): sequencing the most valuable type-strain genomes for metagenomic binning, comparative biology and taxonomic classification.</title>
        <authorList>
            <person name="Goeker M."/>
        </authorList>
    </citation>
    <scope>NUCLEOTIDE SEQUENCE [LARGE SCALE GENOMIC DNA]</scope>
    <source>
        <strain evidence="1 2">DSM 103526</strain>
    </source>
</reference>
<dbReference type="RefSeq" id="WP_184313582.1">
    <property type="nucleotide sequence ID" value="NZ_JACHEN010000049.1"/>
</dbReference>
<proteinExistence type="predicted"/>
<protein>
    <submittedName>
        <fullName evidence="1">Putative molibdopterin-dependent oxidoreductase YjgC</fullName>
    </submittedName>
</protein>
<evidence type="ECO:0000313" key="2">
    <source>
        <dbReference type="Proteomes" id="UP000579281"/>
    </source>
</evidence>
<gene>
    <name evidence="1" type="ORF">HNQ80_004963</name>
</gene>
<organism evidence="1 2">
    <name type="scientific">Anaerosolibacter carboniphilus</name>
    <dbReference type="NCBI Taxonomy" id="1417629"/>
    <lineage>
        <taxon>Bacteria</taxon>
        <taxon>Bacillati</taxon>
        <taxon>Bacillota</taxon>
        <taxon>Clostridia</taxon>
        <taxon>Peptostreptococcales</taxon>
        <taxon>Thermotaleaceae</taxon>
        <taxon>Anaerosolibacter</taxon>
    </lineage>
</organism>
<dbReference type="AlphaFoldDB" id="A0A841L2E0"/>
<sequence length="94" mass="11004">ANALSTNMEYTDPDQILHEISIQNHDYFKIDKQQKDQVYWPVNDSPVLYGHGFHWPDGKARLQIVEDGILFERKHNTDNLTNTFVAFLEEEELA</sequence>
<dbReference type="Proteomes" id="UP000579281">
    <property type="component" value="Unassembled WGS sequence"/>
</dbReference>
<name>A0A841L2E0_9FIRM</name>
<evidence type="ECO:0000313" key="1">
    <source>
        <dbReference type="EMBL" id="MBB6218788.1"/>
    </source>
</evidence>
<dbReference type="EMBL" id="JACHEN010000049">
    <property type="protein sequence ID" value="MBB6218788.1"/>
    <property type="molecule type" value="Genomic_DNA"/>
</dbReference>